<protein>
    <recommendedName>
        <fullName evidence="13">Bifunctional folate synthesis protein</fullName>
    </recommendedName>
    <domain>
        <recommendedName>
            <fullName evidence="13">Dihydroneopterin aldolase</fullName>
            <shortName evidence="13">DHNA</shortName>
            <ecNumber evidence="13">4.1.2.25</ecNumber>
        </recommendedName>
        <alternativeName>
            <fullName evidence="13">7,8-dihydroneopterin aldolase</fullName>
        </alternativeName>
    </domain>
    <domain>
        <recommendedName>
            <fullName evidence="13">2-amino-4-hydroxy-6-hydroxymethyldihydropteridine pyrophosphokinase</fullName>
            <ecNumber evidence="13">2.7.6.3</ecNumber>
        </recommendedName>
        <alternativeName>
            <fullName evidence="13">6-hydroxymethyl-7,8-dihydropterin pyrophosphokinase</fullName>
            <shortName evidence="13">PPPK</shortName>
        </alternativeName>
        <alternativeName>
            <fullName evidence="13">7,8-dihydro-6-hydroxymethylpterin pyrophosphokinase</fullName>
            <shortName evidence="13">HPPK</shortName>
        </alternativeName>
    </domain>
</protein>
<gene>
    <name evidence="15" type="primary">folK</name>
    <name evidence="15" type="ORF">HJG52_16905</name>
</gene>
<comment type="function">
    <text evidence="13">Catalyzes the conversion of 7,8-dihydroneopterin to 6-hydroxymethyl-7,8-dihydropterin.</text>
</comment>
<comment type="pathway">
    <text evidence="4">Cofactor biosynthesis; tetrahydrofolate biosynthesis; 2-amino-4-hydroxy-6-hydroxymethyl-7,8-dihydropteridine diphosphate from 7,8-dihydroneopterin triphosphate: step 4/4.</text>
</comment>
<dbReference type="AlphaFoldDB" id="A0A849HLX6"/>
<dbReference type="FunFam" id="3.30.1130.10:FF:000003">
    <property type="entry name" value="7,8-dihydroneopterin aldolase"/>
    <property type="match status" value="1"/>
</dbReference>
<evidence type="ECO:0000259" key="14">
    <source>
        <dbReference type="PROSITE" id="PS00794"/>
    </source>
</evidence>
<dbReference type="EC" id="2.7.6.3" evidence="13"/>
<dbReference type="Pfam" id="PF02152">
    <property type="entry name" value="FolB"/>
    <property type="match status" value="1"/>
</dbReference>
<dbReference type="InterPro" id="IPR000550">
    <property type="entry name" value="Hppk"/>
</dbReference>
<reference evidence="15 16" key="1">
    <citation type="submission" date="2020-04" db="EMBL/GenBank/DDBJ databases">
        <title>Knoellia sp. isolate from air conditioner.</title>
        <authorList>
            <person name="Chea S."/>
            <person name="Kim D.-U."/>
        </authorList>
    </citation>
    <scope>NUCLEOTIDE SEQUENCE [LARGE SCALE GENOMIC DNA]</scope>
    <source>
        <strain evidence="15 16">DB2414S</strain>
    </source>
</reference>
<comment type="caution">
    <text evidence="15">The sequence shown here is derived from an EMBL/GenBank/DDBJ whole genome shotgun (WGS) entry which is preliminary data.</text>
</comment>
<evidence type="ECO:0000313" key="16">
    <source>
        <dbReference type="Proteomes" id="UP000588586"/>
    </source>
</evidence>
<dbReference type="NCBIfam" id="TIGR00525">
    <property type="entry name" value="folB"/>
    <property type="match status" value="1"/>
</dbReference>
<proteinExistence type="inferred from homology"/>
<evidence type="ECO:0000256" key="9">
    <source>
        <dbReference type="ARBA" id="ARBA00022777"/>
    </source>
</evidence>
<dbReference type="SUPFAM" id="SSF55083">
    <property type="entry name" value="6-hydroxymethyl-7,8-dihydropterin pyrophosphokinase, HPPK"/>
    <property type="match status" value="1"/>
</dbReference>
<dbReference type="PANTHER" id="PTHR43071:SF1">
    <property type="entry name" value="2-AMINO-4-HYDROXY-6-HYDROXYMETHYLDIHYDROPTERIDINE PYROPHOSPHOKINASE"/>
    <property type="match status" value="1"/>
</dbReference>
<comment type="similarity">
    <text evidence="5 13">Belongs to the DHNA family.</text>
</comment>
<evidence type="ECO:0000256" key="4">
    <source>
        <dbReference type="ARBA" id="ARBA00005051"/>
    </source>
</evidence>
<comment type="catalytic activity">
    <reaction evidence="1">
        <text>6-hydroxymethyl-7,8-dihydropterin + ATP = (7,8-dihydropterin-6-yl)methyl diphosphate + AMP + H(+)</text>
        <dbReference type="Rhea" id="RHEA:11412"/>
        <dbReference type="ChEBI" id="CHEBI:15378"/>
        <dbReference type="ChEBI" id="CHEBI:30616"/>
        <dbReference type="ChEBI" id="CHEBI:44841"/>
        <dbReference type="ChEBI" id="CHEBI:72950"/>
        <dbReference type="ChEBI" id="CHEBI:456215"/>
        <dbReference type="EC" id="2.7.6.3"/>
    </reaction>
</comment>
<dbReference type="Gene3D" id="3.30.70.560">
    <property type="entry name" value="7,8-Dihydro-6-hydroxymethylpterin-pyrophosphokinase HPPK"/>
    <property type="match status" value="1"/>
</dbReference>
<evidence type="ECO:0000256" key="8">
    <source>
        <dbReference type="ARBA" id="ARBA00022741"/>
    </source>
</evidence>
<feature type="domain" description="7,8-dihydro-6-hydroxymethylpterin-pyrophosphokinase" evidence="14">
    <location>
        <begin position="206"/>
        <end position="217"/>
    </location>
</feature>
<keyword evidence="7 15" id="KW-0808">Transferase</keyword>
<dbReference type="GO" id="GO:0046656">
    <property type="term" value="P:folic acid biosynthetic process"/>
    <property type="evidence" value="ECO:0007669"/>
    <property type="project" value="UniProtKB-UniRule"/>
</dbReference>
<dbReference type="InterPro" id="IPR006156">
    <property type="entry name" value="Dihydroneopterin_aldolase"/>
</dbReference>
<keyword evidence="11 13" id="KW-0289">Folate biosynthesis</keyword>
<dbReference type="CDD" id="cd00483">
    <property type="entry name" value="HPPK"/>
    <property type="match status" value="1"/>
</dbReference>
<evidence type="ECO:0000256" key="12">
    <source>
        <dbReference type="ARBA" id="ARBA00023239"/>
    </source>
</evidence>
<evidence type="ECO:0000256" key="11">
    <source>
        <dbReference type="ARBA" id="ARBA00022909"/>
    </source>
</evidence>
<evidence type="ECO:0000256" key="2">
    <source>
        <dbReference type="ARBA" id="ARBA00001353"/>
    </source>
</evidence>
<dbReference type="PANTHER" id="PTHR43071">
    <property type="entry name" value="2-AMINO-4-HYDROXY-6-HYDROXYMETHYLDIHYDROPTERIDINE PYROPHOSPHOKINASE"/>
    <property type="match status" value="1"/>
</dbReference>
<keyword evidence="10" id="KW-0067">ATP-binding</keyword>
<dbReference type="NCBIfam" id="TIGR00526">
    <property type="entry name" value="folB_dom"/>
    <property type="match status" value="1"/>
</dbReference>
<evidence type="ECO:0000256" key="13">
    <source>
        <dbReference type="RuleBase" id="RU362079"/>
    </source>
</evidence>
<dbReference type="GO" id="GO:0046654">
    <property type="term" value="P:tetrahydrofolate biosynthetic process"/>
    <property type="evidence" value="ECO:0007669"/>
    <property type="project" value="UniProtKB-UniRule"/>
</dbReference>
<dbReference type="GO" id="GO:0004150">
    <property type="term" value="F:dihydroneopterin aldolase activity"/>
    <property type="evidence" value="ECO:0007669"/>
    <property type="project" value="UniProtKB-UniRule"/>
</dbReference>
<dbReference type="UniPathway" id="UPA00077">
    <property type="reaction ID" value="UER00154"/>
</dbReference>
<evidence type="ECO:0000256" key="1">
    <source>
        <dbReference type="ARBA" id="ARBA00000198"/>
    </source>
</evidence>
<dbReference type="SUPFAM" id="SSF55620">
    <property type="entry name" value="Tetrahydrobiopterin biosynthesis enzymes-like"/>
    <property type="match status" value="1"/>
</dbReference>
<dbReference type="InterPro" id="IPR006157">
    <property type="entry name" value="FolB_dom"/>
</dbReference>
<dbReference type="GO" id="GO:0003848">
    <property type="term" value="F:2-amino-4-hydroxy-6-hydroxymethyldihydropteridine diphosphokinase activity"/>
    <property type="evidence" value="ECO:0007669"/>
    <property type="project" value="UniProtKB-EC"/>
</dbReference>
<dbReference type="Proteomes" id="UP000588586">
    <property type="component" value="Unassembled WGS sequence"/>
</dbReference>
<dbReference type="PROSITE" id="PS00794">
    <property type="entry name" value="HPPK"/>
    <property type="match status" value="1"/>
</dbReference>
<evidence type="ECO:0000256" key="6">
    <source>
        <dbReference type="ARBA" id="ARBA00009640"/>
    </source>
</evidence>
<evidence type="ECO:0000256" key="7">
    <source>
        <dbReference type="ARBA" id="ARBA00022679"/>
    </source>
</evidence>
<dbReference type="Pfam" id="PF01288">
    <property type="entry name" value="HPPK"/>
    <property type="match status" value="1"/>
</dbReference>
<evidence type="ECO:0000256" key="10">
    <source>
        <dbReference type="ARBA" id="ARBA00022840"/>
    </source>
</evidence>
<dbReference type="NCBIfam" id="TIGR01498">
    <property type="entry name" value="folK"/>
    <property type="match status" value="1"/>
</dbReference>
<organism evidence="15 16">
    <name type="scientific">Knoellia koreensis</name>
    <dbReference type="NCBI Taxonomy" id="2730921"/>
    <lineage>
        <taxon>Bacteria</taxon>
        <taxon>Bacillati</taxon>
        <taxon>Actinomycetota</taxon>
        <taxon>Actinomycetes</taxon>
        <taxon>Micrococcales</taxon>
        <taxon>Intrasporangiaceae</taxon>
        <taxon>Knoellia</taxon>
    </lineage>
</organism>
<dbReference type="EC" id="4.1.2.25" evidence="13"/>
<dbReference type="RefSeq" id="WP_171244789.1">
    <property type="nucleotide sequence ID" value="NZ_JABEPQ010000004.1"/>
</dbReference>
<dbReference type="InterPro" id="IPR043133">
    <property type="entry name" value="GTP-CH-I_C/QueF"/>
</dbReference>
<name>A0A849HLX6_9MICO</name>
<evidence type="ECO:0000256" key="3">
    <source>
        <dbReference type="ARBA" id="ARBA00005013"/>
    </source>
</evidence>
<evidence type="ECO:0000256" key="5">
    <source>
        <dbReference type="ARBA" id="ARBA00005708"/>
    </source>
</evidence>
<keyword evidence="9 15" id="KW-0418">Kinase</keyword>
<accession>A0A849HLX6</accession>
<dbReference type="SMART" id="SM00905">
    <property type="entry name" value="FolB"/>
    <property type="match status" value="1"/>
</dbReference>
<dbReference type="EMBL" id="JABEPQ010000004">
    <property type="protein sequence ID" value="NNM47673.1"/>
    <property type="molecule type" value="Genomic_DNA"/>
</dbReference>
<dbReference type="Gene3D" id="3.30.1130.10">
    <property type="match status" value="1"/>
</dbReference>
<dbReference type="InterPro" id="IPR035907">
    <property type="entry name" value="Hppk_sf"/>
</dbReference>
<comment type="similarity">
    <text evidence="6">In the N-terminal section; belongs to the DHNA family.</text>
</comment>
<dbReference type="GO" id="GO:0016301">
    <property type="term" value="F:kinase activity"/>
    <property type="evidence" value="ECO:0007669"/>
    <property type="project" value="UniProtKB-KW"/>
</dbReference>
<dbReference type="CDD" id="cd00534">
    <property type="entry name" value="DHNA_DHNTPE"/>
    <property type="match status" value="1"/>
</dbReference>
<sequence>MSDQIVLKGISAKGFHGVLDFEKRDGQTFVVDVTMTVDLTPAGTSDDLADTVNYAEVAGDVVALITGEPLDLIEALASRIADKVLTRPLVEAVEVVVHKPEAPVGHPFTDVQVVVTRERSAEVVIAMGSNLGESLETLHDAAIALFTLLGGDVQVSGLYETDAVGGPDQPAYLNAVVVGSTHLAPSSLLAELHDIEQAHGRTREIRWGPRTLDLDLVQYGDPVFDTDVVMDTPTLTLPHPRAHERGFVLVPWVQVDPEAVLRVDGEVRRVADLVHDVDVSGIRPGPDVDLLEGPW</sequence>
<dbReference type="GO" id="GO:0005524">
    <property type="term" value="F:ATP binding"/>
    <property type="evidence" value="ECO:0007669"/>
    <property type="project" value="UniProtKB-KW"/>
</dbReference>
<keyword evidence="12 13" id="KW-0456">Lyase</keyword>
<comment type="pathway">
    <text evidence="3 13">Cofactor biosynthesis; tetrahydrofolate biosynthesis; 2-amino-4-hydroxy-6-hydroxymethyl-7,8-dihydropteridine diphosphate from 7,8-dihydroneopterin triphosphate: step 3/4.</text>
</comment>
<comment type="catalytic activity">
    <reaction evidence="2 13">
        <text>7,8-dihydroneopterin = 6-hydroxymethyl-7,8-dihydropterin + glycolaldehyde</text>
        <dbReference type="Rhea" id="RHEA:10540"/>
        <dbReference type="ChEBI" id="CHEBI:17001"/>
        <dbReference type="ChEBI" id="CHEBI:17071"/>
        <dbReference type="ChEBI" id="CHEBI:44841"/>
        <dbReference type="EC" id="4.1.2.25"/>
    </reaction>
</comment>
<evidence type="ECO:0000313" key="15">
    <source>
        <dbReference type="EMBL" id="NNM47673.1"/>
    </source>
</evidence>
<keyword evidence="16" id="KW-1185">Reference proteome</keyword>
<keyword evidence="8" id="KW-0547">Nucleotide-binding</keyword>